<evidence type="ECO:0000313" key="3">
    <source>
        <dbReference type="Proteomes" id="UP000318405"/>
    </source>
</evidence>
<organism evidence="2 3">
    <name type="scientific">Verticiella sediminum</name>
    <dbReference type="NCBI Taxonomy" id="1247510"/>
    <lineage>
        <taxon>Bacteria</taxon>
        <taxon>Pseudomonadati</taxon>
        <taxon>Pseudomonadota</taxon>
        <taxon>Betaproteobacteria</taxon>
        <taxon>Burkholderiales</taxon>
        <taxon>Alcaligenaceae</taxon>
        <taxon>Verticiella</taxon>
    </lineage>
</organism>
<evidence type="ECO:0000313" key="2">
    <source>
        <dbReference type="EMBL" id="TSH98598.1"/>
    </source>
</evidence>
<dbReference type="OrthoDB" id="9792424at2"/>
<feature type="transmembrane region" description="Helical" evidence="1">
    <location>
        <begin position="243"/>
        <end position="273"/>
    </location>
</feature>
<sequence>MKHLARPAMAGLLAALVGYGSTFALVMQGLAAVGADTGQTASGMFALCLIVGALAIFVALRLRVPVGIAWSTPVAALLIGTGQLPGGYPVALGAMLVAGLLIVLAGLFAPLSAWITRIPPPVANAMLAGILLKLCLAPFVAVESAPWSALILLAVYVAMLRLARLFAVPAAVLAAIVMLALDPATRAGIEPALPTLGWITPVFTWDGLVGLALPLFIVTMASQNIPGMAVLSVYGYRPAAGPLFRATGLASAVGAPFGAITMSLAAITAALIASPDADPQPERRYVAAAWSGVGYILLAFTAALCASLIAAASPVLIQAAAGLALLAPFGSALYNGLREQADRPAALFTLLITASGISPLGIGAAFWGLAGGLAVHAALHRRSA</sequence>
<dbReference type="RefSeq" id="WP_143946505.1">
    <property type="nucleotide sequence ID" value="NZ_BAABMB010000001.1"/>
</dbReference>
<feature type="transmembrane region" description="Helical" evidence="1">
    <location>
        <begin position="285"/>
        <end position="309"/>
    </location>
</feature>
<accession>A0A556B088</accession>
<comment type="caution">
    <text evidence="2">The sequence shown here is derived from an EMBL/GenBank/DDBJ whole genome shotgun (WGS) entry which is preliminary data.</text>
</comment>
<reference evidence="2 3" key="1">
    <citation type="submission" date="2019-07" db="EMBL/GenBank/DDBJ databases">
        <title>Qingshengfaniella alkalisoli gen. nov., sp. nov., isolated from saline soil.</title>
        <authorList>
            <person name="Xu L."/>
            <person name="Huang X.-X."/>
            <person name="Sun J.-Q."/>
        </authorList>
    </citation>
    <scope>NUCLEOTIDE SEQUENCE [LARGE SCALE GENOMIC DNA]</scope>
    <source>
        <strain evidence="2 3">DSM 27279</strain>
    </source>
</reference>
<dbReference type="InterPro" id="IPR004711">
    <property type="entry name" value="Benzoate_Transporter"/>
</dbReference>
<gene>
    <name evidence="2" type="primary">benE</name>
    <name evidence="2" type="ORF">FOZ76_02275</name>
</gene>
<keyword evidence="1" id="KW-0812">Transmembrane</keyword>
<dbReference type="PANTHER" id="PTHR30199">
    <property type="entry name" value="MFS FAMILY TRANSPORTER, PREDICTED SUBSTRATE BENZOATE"/>
    <property type="match status" value="1"/>
</dbReference>
<keyword evidence="3" id="KW-1185">Reference proteome</keyword>
<dbReference type="Proteomes" id="UP000318405">
    <property type="component" value="Unassembled WGS sequence"/>
</dbReference>
<feature type="transmembrane region" description="Helical" evidence="1">
    <location>
        <begin position="41"/>
        <end position="60"/>
    </location>
</feature>
<feature type="transmembrane region" description="Helical" evidence="1">
    <location>
        <begin position="346"/>
        <end position="370"/>
    </location>
</feature>
<dbReference type="GO" id="GO:0005886">
    <property type="term" value="C:plasma membrane"/>
    <property type="evidence" value="ECO:0007669"/>
    <property type="project" value="TreeGrafter"/>
</dbReference>
<keyword evidence="1" id="KW-1133">Transmembrane helix</keyword>
<dbReference type="EMBL" id="VLTJ01000004">
    <property type="protein sequence ID" value="TSH98598.1"/>
    <property type="molecule type" value="Genomic_DNA"/>
</dbReference>
<dbReference type="NCBIfam" id="TIGR00843">
    <property type="entry name" value="benE"/>
    <property type="match status" value="1"/>
</dbReference>
<dbReference type="GO" id="GO:0042925">
    <property type="term" value="F:benzoate transmembrane transporter activity"/>
    <property type="evidence" value="ECO:0007669"/>
    <property type="project" value="InterPro"/>
</dbReference>
<feature type="transmembrane region" description="Helical" evidence="1">
    <location>
        <begin position="315"/>
        <end position="334"/>
    </location>
</feature>
<feature type="transmembrane region" description="Helical" evidence="1">
    <location>
        <begin position="162"/>
        <end position="181"/>
    </location>
</feature>
<dbReference type="Pfam" id="PF03594">
    <property type="entry name" value="BenE"/>
    <property type="match status" value="1"/>
</dbReference>
<feature type="transmembrane region" description="Helical" evidence="1">
    <location>
        <begin position="202"/>
        <end position="223"/>
    </location>
</feature>
<keyword evidence="1" id="KW-0472">Membrane</keyword>
<feature type="transmembrane region" description="Helical" evidence="1">
    <location>
        <begin position="90"/>
        <end position="115"/>
    </location>
</feature>
<proteinExistence type="predicted"/>
<evidence type="ECO:0000256" key="1">
    <source>
        <dbReference type="SAM" id="Phobius"/>
    </source>
</evidence>
<name>A0A556B088_9BURK</name>
<dbReference type="PANTHER" id="PTHR30199:SF0">
    <property type="entry name" value="INNER MEMBRANE PROTEIN YDCO"/>
    <property type="match status" value="1"/>
</dbReference>
<dbReference type="AlphaFoldDB" id="A0A556B088"/>
<protein>
    <submittedName>
        <fullName evidence="2">Benzoate/H(+) symporter BenE family transporter</fullName>
    </submittedName>
</protein>